<protein>
    <submittedName>
        <fullName evidence="7">Ras guanine nucleotide exchange factor R-like isoform X1</fullName>
    </submittedName>
</protein>
<dbReference type="SMART" id="SM00228">
    <property type="entry name" value="PDZ"/>
    <property type="match status" value="1"/>
</dbReference>
<keyword evidence="3" id="KW-0966">Cell projection</keyword>
<feature type="region of interest" description="Disordered" evidence="4">
    <location>
        <begin position="240"/>
        <end position="268"/>
    </location>
</feature>
<keyword evidence="6" id="KW-1185">Reference proteome</keyword>
<dbReference type="InterPro" id="IPR001478">
    <property type="entry name" value="PDZ"/>
</dbReference>
<name>A0A6P6XUV2_DERPT</name>
<accession>A0A6P6XUV2</accession>
<evidence type="ECO:0000313" key="7">
    <source>
        <dbReference type="RefSeq" id="XP_027196631.1"/>
    </source>
</evidence>
<dbReference type="AlphaFoldDB" id="A0A6P6XUV2"/>
<dbReference type="GO" id="GO:0042995">
    <property type="term" value="C:cell projection"/>
    <property type="evidence" value="ECO:0007669"/>
    <property type="project" value="UniProtKB-SubCell"/>
</dbReference>
<proteinExistence type="predicted"/>
<dbReference type="InterPro" id="IPR051844">
    <property type="entry name" value="USH2_Complex_Protein"/>
</dbReference>
<comment type="subcellular location">
    <subcellularLocation>
        <location evidence="1">Cell projection</location>
    </subcellularLocation>
</comment>
<dbReference type="KEGG" id="dpte:113791098"/>
<evidence type="ECO:0000256" key="1">
    <source>
        <dbReference type="ARBA" id="ARBA00004316"/>
    </source>
</evidence>
<evidence type="ECO:0000256" key="2">
    <source>
        <dbReference type="ARBA" id="ARBA00022737"/>
    </source>
</evidence>
<reference evidence="7" key="1">
    <citation type="submission" date="2025-08" db="UniProtKB">
        <authorList>
            <consortium name="RefSeq"/>
        </authorList>
    </citation>
    <scope>IDENTIFICATION</scope>
    <source>
        <strain evidence="7">Airmid</strain>
    </source>
</reference>
<gene>
    <name evidence="7" type="primary">LOC113791098</name>
</gene>
<evidence type="ECO:0000256" key="3">
    <source>
        <dbReference type="ARBA" id="ARBA00023273"/>
    </source>
</evidence>
<evidence type="ECO:0000313" key="6">
    <source>
        <dbReference type="Proteomes" id="UP000515146"/>
    </source>
</evidence>
<keyword evidence="2" id="KW-0677">Repeat</keyword>
<dbReference type="Pfam" id="PF00595">
    <property type="entry name" value="PDZ"/>
    <property type="match status" value="1"/>
</dbReference>
<dbReference type="PANTHER" id="PTHR23116:SF29">
    <property type="entry name" value="PDZ DOMAIN-CONTAINING PROTEIN 7"/>
    <property type="match status" value="1"/>
</dbReference>
<dbReference type="PROSITE" id="PS50106">
    <property type="entry name" value="PDZ"/>
    <property type="match status" value="1"/>
</dbReference>
<dbReference type="PANTHER" id="PTHR23116">
    <property type="entry name" value="PDZ DOMAIN CONTAINING WHIRLIN AND HARMONIN-RELATED"/>
    <property type="match status" value="1"/>
</dbReference>
<dbReference type="GO" id="GO:0005886">
    <property type="term" value="C:plasma membrane"/>
    <property type="evidence" value="ECO:0007669"/>
    <property type="project" value="TreeGrafter"/>
</dbReference>
<evidence type="ECO:0000256" key="4">
    <source>
        <dbReference type="SAM" id="MobiDB-lite"/>
    </source>
</evidence>
<organism evidence="6 7">
    <name type="scientific">Dermatophagoides pteronyssinus</name>
    <name type="common">European house dust mite</name>
    <dbReference type="NCBI Taxonomy" id="6956"/>
    <lineage>
        <taxon>Eukaryota</taxon>
        <taxon>Metazoa</taxon>
        <taxon>Ecdysozoa</taxon>
        <taxon>Arthropoda</taxon>
        <taxon>Chelicerata</taxon>
        <taxon>Arachnida</taxon>
        <taxon>Acari</taxon>
        <taxon>Acariformes</taxon>
        <taxon>Sarcoptiformes</taxon>
        <taxon>Astigmata</taxon>
        <taxon>Psoroptidia</taxon>
        <taxon>Analgoidea</taxon>
        <taxon>Pyroglyphidae</taxon>
        <taxon>Dermatophagoidinae</taxon>
        <taxon>Dermatophagoides</taxon>
    </lineage>
</organism>
<feature type="domain" description="PDZ" evidence="5">
    <location>
        <begin position="431"/>
        <end position="498"/>
    </location>
</feature>
<dbReference type="Gene3D" id="2.30.42.10">
    <property type="match status" value="1"/>
</dbReference>
<feature type="compositionally biased region" description="Low complexity" evidence="4">
    <location>
        <begin position="248"/>
        <end position="262"/>
    </location>
</feature>
<sequence>MILTIQSFLSMNPYIHFTKMSKVRHHLQNPSDVSFPDYEHQKLFEQIRRTSTPCHRQLPSLPYHYHHQRSTPSPSPPTLMITNSGDMIDNLCDVTSSITLMKERPSIAIDSQDLNPYSNDNENCYRFYEQKPDHTHFRQRASFNSDCLMIQPLDQRNISLNESDESFVIPRRHSSAMTTVVSKTPFCISNNIHCTRDLSPRSKSNNNNNNNQCLSLNDDINLRRPSMPTTFHFLPVNNERRRQSQQHTNNLTTTVTTATLSTPCSSPLRRENHAQSLMSHKRQSSPSSETILKGNETFNQESMNVEQMTIERQQIDEQDIDEIDQNDCNRPVTSISVDRNHDLLQIPSIHHESVDPNESSDQLSEYWPDETWYLQGHHHLPVRRHRSLPATSFTSAPLYGISSRANQQRSSSFRVRSNNRLVHQEPNGRWRIKVKKSRPFLGIAIEGGSNVSTQSQPRIINIQEGGAAAENLHVGHIILEVDGQSTQLMNHAQVAQMIAHAYYNTPEKDYVEFLVREKSRNEFDLRRSSFMLLNNSFE</sequence>
<dbReference type="RefSeq" id="XP_027196631.1">
    <property type="nucleotide sequence ID" value="XM_027340830.1"/>
</dbReference>
<dbReference type="SUPFAM" id="SSF50156">
    <property type="entry name" value="PDZ domain-like"/>
    <property type="match status" value="1"/>
</dbReference>
<dbReference type="Proteomes" id="UP000515146">
    <property type="component" value="Unplaced"/>
</dbReference>
<evidence type="ECO:0000259" key="5">
    <source>
        <dbReference type="PROSITE" id="PS50106"/>
    </source>
</evidence>
<dbReference type="OrthoDB" id="10029564at2759"/>
<dbReference type="InterPro" id="IPR036034">
    <property type="entry name" value="PDZ_sf"/>
</dbReference>
<dbReference type="InParanoid" id="A0A6P6XUV2"/>